<evidence type="ECO:0000256" key="1">
    <source>
        <dbReference type="ARBA" id="ARBA00004651"/>
    </source>
</evidence>
<proteinExistence type="inferred from homology"/>
<evidence type="ECO:0000256" key="14">
    <source>
        <dbReference type="SAM" id="Phobius"/>
    </source>
</evidence>
<feature type="transmembrane region" description="Helical" evidence="14">
    <location>
        <begin position="540"/>
        <end position="564"/>
    </location>
</feature>
<feature type="transmembrane region" description="Helical" evidence="14">
    <location>
        <begin position="642"/>
        <end position="662"/>
    </location>
</feature>
<comment type="subcellular location">
    <subcellularLocation>
        <location evidence="1">Cell membrane</location>
        <topology evidence="1">Multi-pass membrane protein</topology>
    </subcellularLocation>
</comment>
<evidence type="ECO:0000259" key="17">
    <source>
        <dbReference type="PROSITE" id="PS50227"/>
    </source>
</evidence>
<dbReference type="InterPro" id="IPR000922">
    <property type="entry name" value="Lectin_gal-bd_dom"/>
</dbReference>
<feature type="chain" id="PRO_5035749122" evidence="15">
    <location>
        <begin position="19"/>
        <end position="1060"/>
    </location>
</feature>
<evidence type="ECO:0000256" key="8">
    <source>
        <dbReference type="ARBA" id="ARBA00023040"/>
    </source>
</evidence>
<dbReference type="PROSITE" id="PS50227">
    <property type="entry name" value="G_PROTEIN_RECEP_F2_3"/>
    <property type="match status" value="1"/>
</dbReference>
<dbReference type="Pfam" id="PF02793">
    <property type="entry name" value="HRM"/>
    <property type="match status" value="1"/>
</dbReference>
<dbReference type="Gene3D" id="2.60.120.740">
    <property type="match status" value="1"/>
</dbReference>
<feature type="transmembrane region" description="Helical" evidence="14">
    <location>
        <begin position="602"/>
        <end position="621"/>
    </location>
</feature>
<feature type="compositionally biased region" description="Pro residues" evidence="13">
    <location>
        <begin position="971"/>
        <end position="990"/>
    </location>
</feature>
<comment type="similarity">
    <text evidence="2">Belongs to the G-protein coupled receptor 2 family. LN-TM7 subfamily.</text>
</comment>
<evidence type="ECO:0000259" key="18">
    <source>
        <dbReference type="PROSITE" id="PS50228"/>
    </source>
</evidence>
<dbReference type="PROSITE" id="PS50261">
    <property type="entry name" value="G_PROTEIN_RECEP_F2_4"/>
    <property type="match status" value="1"/>
</dbReference>
<evidence type="ECO:0000256" key="9">
    <source>
        <dbReference type="ARBA" id="ARBA00023136"/>
    </source>
</evidence>
<keyword evidence="5 15" id="KW-0732">Signal</keyword>
<dbReference type="PANTHER" id="PTHR12011">
    <property type="entry name" value="ADHESION G-PROTEIN COUPLED RECEPTOR"/>
    <property type="match status" value="1"/>
</dbReference>
<feature type="domain" description="G-protein coupled receptors family 2 profile 1" evidence="17">
    <location>
        <begin position="129"/>
        <end position="239"/>
    </location>
</feature>
<accession>A0A8R1TJW0</accession>
<dbReference type="GO" id="GO:0004175">
    <property type="term" value="F:endopeptidase activity"/>
    <property type="evidence" value="ECO:0007669"/>
    <property type="project" value="EnsemblMetazoa"/>
</dbReference>
<dbReference type="InterPro" id="IPR057244">
    <property type="entry name" value="GAIN_B"/>
</dbReference>
<evidence type="ECO:0000256" key="10">
    <source>
        <dbReference type="ARBA" id="ARBA00023157"/>
    </source>
</evidence>
<dbReference type="OMA" id="NWQNTKA"/>
<dbReference type="PROSITE" id="PS50228">
    <property type="entry name" value="SUEL_LECTIN"/>
    <property type="match status" value="1"/>
</dbReference>
<evidence type="ECO:0000256" key="6">
    <source>
        <dbReference type="ARBA" id="ARBA00022734"/>
    </source>
</evidence>
<dbReference type="Pfam" id="PF01825">
    <property type="entry name" value="GPS"/>
    <property type="match status" value="1"/>
</dbReference>
<feature type="region of interest" description="Disordered" evidence="13">
    <location>
        <begin position="962"/>
        <end position="1027"/>
    </location>
</feature>
<feature type="transmembrane region" description="Helical" evidence="14">
    <location>
        <begin position="730"/>
        <end position="753"/>
    </location>
</feature>
<feature type="domain" description="GAIN-B" evidence="16">
    <location>
        <begin position="368"/>
        <end position="529"/>
    </location>
</feature>
<dbReference type="GO" id="GO:0009792">
    <property type="term" value="P:embryo development ending in birth or egg hatching"/>
    <property type="evidence" value="ECO:0007669"/>
    <property type="project" value="EnsemblMetazoa"/>
</dbReference>
<dbReference type="Pfam" id="PF16489">
    <property type="entry name" value="GAIN"/>
    <property type="match status" value="1"/>
</dbReference>
<evidence type="ECO:0000259" key="19">
    <source>
        <dbReference type="PROSITE" id="PS50261"/>
    </source>
</evidence>
<dbReference type="InterPro" id="IPR032471">
    <property type="entry name" value="AGRL2-4_GAIN_subdom_A"/>
</dbReference>
<dbReference type="PRINTS" id="PR00249">
    <property type="entry name" value="GPCRSECRETIN"/>
</dbReference>
<dbReference type="Pfam" id="PF00002">
    <property type="entry name" value="7tm_2"/>
    <property type="match status" value="1"/>
</dbReference>
<feature type="compositionally biased region" description="Polar residues" evidence="13">
    <location>
        <begin position="991"/>
        <end position="1011"/>
    </location>
</feature>
<keyword evidence="8" id="KW-0297">G-protein coupled receptor</keyword>
<dbReference type="PANTHER" id="PTHR12011:SF467">
    <property type="entry name" value="LATROPHILIN-LIKE PROTEIN 1"/>
    <property type="match status" value="1"/>
</dbReference>
<dbReference type="InterPro" id="IPR017981">
    <property type="entry name" value="GPCR_2-like_7TM"/>
</dbReference>
<dbReference type="SMART" id="SM00303">
    <property type="entry name" value="GPS"/>
    <property type="match status" value="1"/>
</dbReference>
<dbReference type="AlphaFoldDB" id="A0A8R1TJW0"/>
<dbReference type="InterPro" id="IPR000203">
    <property type="entry name" value="GPS"/>
</dbReference>
<keyword evidence="7 14" id="KW-1133">Transmembrane helix</keyword>
<dbReference type="FunFam" id="1.20.1070.10:FF:000200">
    <property type="entry name" value="Adhesion G protein-coupled receptor L3"/>
    <property type="match status" value="1"/>
</dbReference>
<dbReference type="GO" id="GO:0007166">
    <property type="term" value="P:cell surface receptor signaling pathway"/>
    <property type="evidence" value="ECO:0007669"/>
    <property type="project" value="InterPro"/>
</dbReference>
<dbReference type="InterPro" id="IPR001879">
    <property type="entry name" value="GPCR_2_extracellular_dom"/>
</dbReference>
<dbReference type="FunFam" id="2.60.120.740:FF:000001">
    <property type="entry name" value="Adhesion G protein-coupled receptor L2"/>
    <property type="match status" value="1"/>
</dbReference>
<evidence type="ECO:0000256" key="15">
    <source>
        <dbReference type="SAM" id="SignalP"/>
    </source>
</evidence>
<evidence type="ECO:0000313" key="20">
    <source>
        <dbReference type="EnsemblMetazoa" id="OVOC11059.1"/>
    </source>
</evidence>
<name>A0A8R1TJW0_ONCVO</name>
<feature type="signal peptide" evidence="15">
    <location>
        <begin position="1"/>
        <end position="18"/>
    </location>
</feature>
<feature type="transmembrane region" description="Helical" evidence="14">
    <location>
        <begin position="576"/>
        <end position="596"/>
    </location>
</feature>
<evidence type="ECO:0000256" key="5">
    <source>
        <dbReference type="ARBA" id="ARBA00022729"/>
    </source>
</evidence>
<dbReference type="CDD" id="cd15440">
    <property type="entry name" value="7tmB2_latrophilin-like_invertebrate"/>
    <property type="match status" value="1"/>
</dbReference>
<feature type="compositionally biased region" description="Low complexity" evidence="13">
    <location>
        <begin position="1018"/>
        <end position="1027"/>
    </location>
</feature>
<dbReference type="GO" id="GO:0097264">
    <property type="term" value="P:self proteolysis"/>
    <property type="evidence" value="ECO:0007669"/>
    <property type="project" value="EnsemblMetazoa"/>
</dbReference>
<reference evidence="21" key="1">
    <citation type="submission" date="2013-10" db="EMBL/GenBank/DDBJ databases">
        <title>Genome sequencing of Onchocerca volvulus.</title>
        <authorList>
            <person name="Cotton J."/>
            <person name="Tsai J."/>
            <person name="Stanley E."/>
            <person name="Tracey A."/>
            <person name="Holroyd N."/>
            <person name="Lustigman S."/>
            <person name="Berriman M."/>
        </authorList>
    </citation>
    <scope>NUCLEOTIDE SEQUENCE</scope>
</reference>
<keyword evidence="21" id="KW-1185">Reference proteome</keyword>
<dbReference type="Proteomes" id="UP000024404">
    <property type="component" value="Unassembled WGS sequence"/>
</dbReference>
<feature type="transmembrane region" description="Helical" evidence="14">
    <location>
        <begin position="759"/>
        <end position="782"/>
    </location>
</feature>
<feature type="domain" description="G-protein coupled receptors family 2 profile 2" evidence="19">
    <location>
        <begin position="538"/>
        <end position="783"/>
    </location>
</feature>
<dbReference type="SMART" id="SM00008">
    <property type="entry name" value="HormR"/>
    <property type="match status" value="1"/>
</dbReference>
<reference evidence="20" key="2">
    <citation type="submission" date="2022-06" db="UniProtKB">
        <authorList>
            <consortium name="EnsemblMetazoa"/>
        </authorList>
    </citation>
    <scope>IDENTIFICATION</scope>
</reference>
<dbReference type="Pfam" id="PF02140">
    <property type="entry name" value="SUEL_Lectin"/>
    <property type="match status" value="1"/>
</dbReference>
<dbReference type="GO" id="GO:0005886">
    <property type="term" value="C:plasma membrane"/>
    <property type="evidence" value="ECO:0007669"/>
    <property type="project" value="UniProtKB-SubCell"/>
</dbReference>
<dbReference type="SUPFAM" id="SSF111418">
    <property type="entry name" value="Hormone receptor domain"/>
    <property type="match status" value="1"/>
</dbReference>
<organism evidence="20 21">
    <name type="scientific">Onchocerca volvulus</name>
    <dbReference type="NCBI Taxonomy" id="6282"/>
    <lineage>
        <taxon>Eukaryota</taxon>
        <taxon>Metazoa</taxon>
        <taxon>Ecdysozoa</taxon>
        <taxon>Nematoda</taxon>
        <taxon>Chromadorea</taxon>
        <taxon>Rhabditida</taxon>
        <taxon>Spirurina</taxon>
        <taxon>Spiruromorpha</taxon>
        <taxon>Filarioidea</taxon>
        <taxon>Onchocercidae</taxon>
        <taxon>Onchocerca</taxon>
    </lineage>
</organism>
<dbReference type="InterPro" id="IPR043159">
    <property type="entry name" value="Lectin_gal-bd_sf"/>
</dbReference>
<sequence length="1060" mass="118680">MLGANSFILFLFSLLIRSKPEIIPPPLPTTTIDPDAPIQKIFCEGEEAILECPVGRYIAIQLANYGRFTLGLCNPSHRTDLSTTCQNDRTLAIMKSRCNGRTQCNISVNNGQLGDPCPDTEKYLDVEFKCSEKPHTVKTTTSTSTATSNIAVTDKTVLGRTKSSIGIKFTTMKLLENDAKQLFCDMTTERDIDWPKTEFGMTARMSCPIGSTGYAEWICGSDGLWKPDGPDLSRCVSSWSKGLLMDAEEADGPLDRLEFLHEIQQRTRRESLIGGDLIALSRAIKLLIPTVIYDNDVDKFIELVVESVNNMAKDSQSLAWNDLKGTKRHMVADMLMGIVDQVAIVISPFVTPDNPRIIMKPNIDVGLEISAVRVYDYIAFPSTSLYRTTDDTVNIPREALTLRNNAIDESKILYVAYSSIDKYLEPEPFQNADGTMVPRQVASKIVSLSIINSDNKIQTIDHLQKPVIITFSTEDQVNLSTPQCVWWNHTRLQWSSYGCVVNLHNTTHTVCHCNHLTYFAVLMNVHHQELTIGHNIALTFITYAGCTLSIVCLLLSLFAFQCFGSSGGDRIFIHKNLCLSLLIAEAVFLGGIWQTYNSFRCSIIAGVLHYFFLAAFSWMLLEGFELYYMLVEVFQSKDSKRFYLLLFGYGFPLSVVAVSIWFDRFSYGTERYCWLRSDNYFILAFVGPVAIILLCNTVFLVMTLFIVCSHSSIGYTPCKQDRDALKNVRNWLKGSIALVTLLGLTWTFGLLWIDEQSIIMAYTFTVMNSLQGLFIFLFHVVFNDRLHKDYRKWVKHSFWAPNCIRDDSSHTSRTMPYLPTSNVSKTGQAVSSSSSTASELLRFTKHLGGKSDEYSPLLATQRAGLTDEQIHCPSMNEKYSSLAVPRMVAAIDPRYHNSVQMLLARQRCNPNALYDYATISYDDLCTSSSNYYHQSSEQNQYYFSSVTPVTFVPNPSLSSTVRPELSTCHFRPPPNFPPPPPPPSPPPPQPVSSTSLSGTRQHSPTPFSSASIARVSDDSAYSDSSASTLQCHGEVVTNSRSGMLLRMDLSKNPPVFVQGL</sequence>
<feature type="domain" description="SUEL-type lectin" evidence="18">
    <location>
        <begin position="42"/>
        <end position="131"/>
    </location>
</feature>
<evidence type="ECO:0000256" key="13">
    <source>
        <dbReference type="SAM" id="MobiDB-lite"/>
    </source>
</evidence>
<dbReference type="InterPro" id="IPR000832">
    <property type="entry name" value="GPCR_2_secretin-like"/>
</dbReference>
<dbReference type="PROSITE" id="PS50221">
    <property type="entry name" value="GAIN_B"/>
    <property type="match status" value="1"/>
</dbReference>
<feature type="transmembrane region" description="Helical" evidence="14">
    <location>
        <begin position="682"/>
        <end position="709"/>
    </location>
</feature>
<evidence type="ECO:0000256" key="7">
    <source>
        <dbReference type="ARBA" id="ARBA00022989"/>
    </source>
</evidence>
<keyword evidence="4 14" id="KW-0812">Transmembrane</keyword>
<keyword evidence="6" id="KW-0430">Lectin</keyword>
<dbReference type="GO" id="GO:0030246">
    <property type="term" value="F:carbohydrate binding"/>
    <property type="evidence" value="ECO:0007669"/>
    <property type="project" value="UniProtKB-KW"/>
</dbReference>
<evidence type="ECO:0000259" key="16">
    <source>
        <dbReference type="PROSITE" id="PS50221"/>
    </source>
</evidence>
<evidence type="ECO:0000256" key="11">
    <source>
        <dbReference type="ARBA" id="ARBA00023170"/>
    </source>
</evidence>
<evidence type="ECO:0000256" key="3">
    <source>
        <dbReference type="ARBA" id="ARBA00022475"/>
    </source>
</evidence>
<evidence type="ECO:0000256" key="4">
    <source>
        <dbReference type="ARBA" id="ARBA00022692"/>
    </source>
</evidence>
<dbReference type="GO" id="GO:0004930">
    <property type="term" value="F:G protein-coupled receptor activity"/>
    <property type="evidence" value="ECO:0007669"/>
    <property type="project" value="UniProtKB-KW"/>
</dbReference>
<dbReference type="InterPro" id="IPR048072">
    <property type="entry name" value="7tmB2_latrophilin-like"/>
</dbReference>
<keyword evidence="11" id="KW-0675">Receptor</keyword>
<keyword evidence="9 14" id="KW-0472">Membrane</keyword>
<keyword evidence="12" id="KW-0807">Transducer</keyword>
<dbReference type="InterPro" id="IPR036445">
    <property type="entry name" value="GPCR_2_extracell_dom_sf"/>
</dbReference>
<evidence type="ECO:0000256" key="12">
    <source>
        <dbReference type="ARBA" id="ARBA00023224"/>
    </source>
</evidence>
<dbReference type="Gene3D" id="4.10.1240.10">
    <property type="entry name" value="GPCR, family 2, extracellular hormone receptor domain"/>
    <property type="match status" value="1"/>
</dbReference>
<dbReference type="EnsemblMetazoa" id="OVOC11059.1">
    <property type="protein sequence ID" value="OVOC11059.1"/>
    <property type="gene ID" value="WBGene00247868"/>
</dbReference>
<dbReference type="Gene3D" id="1.20.1070.10">
    <property type="entry name" value="Rhodopsin 7-helix transmembrane proteins"/>
    <property type="match status" value="1"/>
</dbReference>
<keyword evidence="10" id="KW-1015">Disulfide bond</keyword>
<dbReference type="EMBL" id="CMVM020000346">
    <property type="status" value="NOT_ANNOTATED_CDS"/>
    <property type="molecule type" value="Genomic_DNA"/>
</dbReference>
<evidence type="ECO:0000256" key="2">
    <source>
        <dbReference type="ARBA" id="ARBA00010933"/>
    </source>
</evidence>
<dbReference type="GO" id="GO:0009952">
    <property type="term" value="P:anterior/posterior pattern specification"/>
    <property type="evidence" value="ECO:0007669"/>
    <property type="project" value="EnsemblMetazoa"/>
</dbReference>
<protein>
    <submittedName>
        <fullName evidence="20">Uncharacterized protein</fullName>
    </submittedName>
</protein>
<evidence type="ECO:0000313" key="21">
    <source>
        <dbReference type="Proteomes" id="UP000024404"/>
    </source>
</evidence>
<keyword evidence="3" id="KW-1003">Cell membrane</keyword>